<protein>
    <submittedName>
        <fullName evidence="2">Putative ovule protein</fullName>
    </submittedName>
</protein>
<feature type="compositionally biased region" description="Basic and acidic residues" evidence="1">
    <location>
        <begin position="64"/>
        <end position="85"/>
    </location>
</feature>
<sequence length="85" mass="10087">MTFKGIKKILQQAFRKDWRKLQLQLHSSSKAWSNEFFPEIDLQRRSASRRSRRSNTSKGGLHHPTFEKYATELPRITEKLGEKNQ</sequence>
<feature type="region of interest" description="Disordered" evidence="1">
    <location>
        <begin position="44"/>
        <end position="85"/>
    </location>
</feature>
<dbReference type="EMBL" id="GEDG01033869">
    <property type="protein sequence ID" value="JAP10037.1"/>
    <property type="molecule type" value="Transcribed_RNA"/>
</dbReference>
<feature type="compositionally biased region" description="Basic residues" evidence="1">
    <location>
        <begin position="46"/>
        <end position="55"/>
    </location>
</feature>
<evidence type="ECO:0000313" key="2">
    <source>
        <dbReference type="EMBL" id="JAP10037.1"/>
    </source>
</evidence>
<name>A0A0V0GPD1_SOLCH</name>
<feature type="non-terminal residue" evidence="2">
    <location>
        <position position="85"/>
    </location>
</feature>
<organism evidence="2">
    <name type="scientific">Solanum chacoense</name>
    <name type="common">Chaco potato</name>
    <dbReference type="NCBI Taxonomy" id="4108"/>
    <lineage>
        <taxon>Eukaryota</taxon>
        <taxon>Viridiplantae</taxon>
        <taxon>Streptophyta</taxon>
        <taxon>Embryophyta</taxon>
        <taxon>Tracheophyta</taxon>
        <taxon>Spermatophyta</taxon>
        <taxon>Magnoliopsida</taxon>
        <taxon>eudicotyledons</taxon>
        <taxon>Gunneridae</taxon>
        <taxon>Pentapetalae</taxon>
        <taxon>asterids</taxon>
        <taxon>lamiids</taxon>
        <taxon>Solanales</taxon>
        <taxon>Solanaceae</taxon>
        <taxon>Solanoideae</taxon>
        <taxon>Solaneae</taxon>
        <taxon>Solanum</taxon>
    </lineage>
</organism>
<proteinExistence type="predicted"/>
<accession>A0A0V0GPD1</accession>
<evidence type="ECO:0000256" key="1">
    <source>
        <dbReference type="SAM" id="MobiDB-lite"/>
    </source>
</evidence>
<dbReference type="AlphaFoldDB" id="A0A0V0GPD1"/>
<reference evidence="2" key="1">
    <citation type="submission" date="2015-12" db="EMBL/GenBank/DDBJ databases">
        <title>Gene expression during late stages of embryo sac development: a critical building block for successful pollen-pistil interactions.</title>
        <authorList>
            <person name="Liu Y."/>
            <person name="Joly V."/>
            <person name="Sabar M."/>
            <person name="Matton D.P."/>
        </authorList>
    </citation>
    <scope>NUCLEOTIDE SEQUENCE</scope>
</reference>